<dbReference type="EMBL" id="JPKY01000010">
    <property type="protein sequence ID" value="KFH47356.1"/>
    <property type="molecule type" value="Genomic_DNA"/>
</dbReference>
<dbReference type="STRING" id="857340.A0A086TDC4"/>
<reference evidence="2" key="1">
    <citation type="journal article" date="2014" name="Genome Announc.">
        <title>Genome sequence and annotation of Acremonium chrysogenum, producer of the beta-lactam antibiotic cephalosporin C.</title>
        <authorList>
            <person name="Terfehr D."/>
            <person name="Dahlmann T.A."/>
            <person name="Specht T."/>
            <person name="Zadra I."/>
            <person name="Kuernsteiner H."/>
            <person name="Kueck U."/>
        </authorList>
    </citation>
    <scope>NUCLEOTIDE SEQUENCE [LARGE SCALE GENOMIC DNA]</scope>
    <source>
        <strain evidence="2">ATCC 11550 / CBS 779.69 / DSM 880 / IAM 14645 / JCM 23072 / IMI 49137</strain>
    </source>
</reference>
<protein>
    <submittedName>
        <fullName evidence="1">Uncharacterized protein</fullName>
    </submittedName>
</protein>
<name>A0A086TDC4_HAPC1</name>
<dbReference type="OrthoDB" id="2574141at2759"/>
<gene>
    <name evidence="1" type="ORF">ACRE_018270</name>
</gene>
<keyword evidence="2" id="KW-1185">Reference proteome</keyword>
<dbReference type="HOGENOM" id="CLU_1019279_0_0_1"/>
<comment type="caution">
    <text evidence="1">The sequence shown here is derived from an EMBL/GenBank/DDBJ whole genome shotgun (WGS) entry which is preliminary data.</text>
</comment>
<proteinExistence type="predicted"/>
<accession>A0A086TDC4</accession>
<dbReference type="AlphaFoldDB" id="A0A086TDC4"/>
<evidence type="ECO:0000313" key="1">
    <source>
        <dbReference type="EMBL" id="KFH47356.1"/>
    </source>
</evidence>
<organism evidence="1 2">
    <name type="scientific">Hapsidospora chrysogenum (strain ATCC 11550 / CBS 779.69 / DSM 880 / IAM 14645 / JCM 23072 / IMI 49137)</name>
    <name type="common">Acremonium chrysogenum</name>
    <dbReference type="NCBI Taxonomy" id="857340"/>
    <lineage>
        <taxon>Eukaryota</taxon>
        <taxon>Fungi</taxon>
        <taxon>Dikarya</taxon>
        <taxon>Ascomycota</taxon>
        <taxon>Pezizomycotina</taxon>
        <taxon>Sordariomycetes</taxon>
        <taxon>Hypocreomycetidae</taxon>
        <taxon>Hypocreales</taxon>
        <taxon>Bionectriaceae</taxon>
        <taxon>Hapsidospora</taxon>
    </lineage>
</organism>
<dbReference type="Proteomes" id="UP000029964">
    <property type="component" value="Unassembled WGS sequence"/>
</dbReference>
<evidence type="ECO:0000313" key="2">
    <source>
        <dbReference type="Proteomes" id="UP000029964"/>
    </source>
</evidence>
<sequence length="273" mass="30226">MPNLAGKETEYMPAAKTPSPDFSSTAYFQRLSDLNARILSSSAKTHPDSYNAQVLKEVVDFSGELIDTARHSMPYFVGSMPPPSRASTLSMVESSASGDKSDAYFDFRSRSMSNHSAMAGSGWQQVIGSYPRDQCVPESGPIFLLLGCYAQILHLFEVTTNCIWAQYCDQASAAVGDETGTVGSLLETSLDIHTVRYLLNRLHKAFALQEKQEGLSGMSEDHVDFEGWERSFVGGEGLGDGLLGRTLGEIREREQRLVRRTQLLQQRMNKCYI</sequence>